<keyword evidence="11" id="KW-1185">Reference proteome</keyword>
<dbReference type="InterPro" id="IPR050591">
    <property type="entry name" value="GSK-3"/>
</dbReference>
<comment type="caution">
    <text evidence="10">The sequence shown here is derived from an EMBL/GenBank/DDBJ whole genome shotgun (WGS) entry which is preliminary data.</text>
</comment>
<evidence type="ECO:0000313" key="11">
    <source>
        <dbReference type="Proteomes" id="UP001412067"/>
    </source>
</evidence>
<reference evidence="10 11" key="1">
    <citation type="journal article" date="2022" name="Nat. Plants">
        <title>Genomes of leafy and leafless Platanthera orchids illuminate the evolution of mycoheterotrophy.</title>
        <authorList>
            <person name="Li M.H."/>
            <person name="Liu K.W."/>
            <person name="Li Z."/>
            <person name="Lu H.C."/>
            <person name="Ye Q.L."/>
            <person name="Zhang D."/>
            <person name="Wang J.Y."/>
            <person name="Li Y.F."/>
            <person name="Zhong Z.M."/>
            <person name="Liu X."/>
            <person name="Yu X."/>
            <person name="Liu D.K."/>
            <person name="Tu X.D."/>
            <person name="Liu B."/>
            <person name="Hao Y."/>
            <person name="Liao X.Y."/>
            <person name="Jiang Y.T."/>
            <person name="Sun W.H."/>
            <person name="Chen J."/>
            <person name="Chen Y.Q."/>
            <person name="Ai Y."/>
            <person name="Zhai J.W."/>
            <person name="Wu S.S."/>
            <person name="Zhou Z."/>
            <person name="Hsiao Y.Y."/>
            <person name="Wu W.L."/>
            <person name="Chen Y.Y."/>
            <person name="Lin Y.F."/>
            <person name="Hsu J.L."/>
            <person name="Li C.Y."/>
            <person name="Wang Z.W."/>
            <person name="Zhao X."/>
            <person name="Zhong W.Y."/>
            <person name="Ma X.K."/>
            <person name="Ma L."/>
            <person name="Huang J."/>
            <person name="Chen G.Z."/>
            <person name="Huang M.Z."/>
            <person name="Huang L."/>
            <person name="Peng D.H."/>
            <person name="Luo Y.B."/>
            <person name="Zou S.Q."/>
            <person name="Chen S.P."/>
            <person name="Lan S."/>
            <person name="Tsai W.C."/>
            <person name="Van de Peer Y."/>
            <person name="Liu Z.J."/>
        </authorList>
    </citation>
    <scope>NUCLEOTIDE SEQUENCE [LARGE SCALE GENOMIC DNA]</scope>
    <source>
        <strain evidence="10">Lor288</strain>
    </source>
</reference>
<evidence type="ECO:0000256" key="1">
    <source>
        <dbReference type="ARBA" id="ARBA00004123"/>
    </source>
</evidence>
<dbReference type="EMBL" id="JBBWWR010000012">
    <property type="protein sequence ID" value="KAK8958684.1"/>
    <property type="molecule type" value="Genomic_DNA"/>
</dbReference>
<sequence>MGRERAYPQFLIILKKEPSRGLQARASTERASEREPVGNVLHIFIARSNFRIKGGSFVNVEFLNLEWKSIWNGTETGHIIVTTIGGRNGQPKQTISYMSERVVGNGSFRIVFQAKCLETGETVATKKVLQDKRYKNRELQTMRLLDHPNVVALKHCFFSTIEKDELYINLVLEYVPERSIPRRNTPKPEIRKELGRHEMVVSSLKFEKHGGSRSHNQNAHISLENGISLYVLSKELTNVSLESLGRMIAEKFGYPTIMKVYKD</sequence>
<dbReference type="InterPro" id="IPR032308">
    <property type="entry name" value="TDBD"/>
</dbReference>
<dbReference type="SMART" id="SM00220">
    <property type="entry name" value="S_TKc"/>
    <property type="match status" value="1"/>
</dbReference>
<evidence type="ECO:0000256" key="7">
    <source>
        <dbReference type="ARBA" id="ARBA00022840"/>
    </source>
</evidence>
<feature type="domain" description="Protein kinase" evidence="9">
    <location>
        <begin position="97"/>
        <end position="263"/>
    </location>
</feature>
<evidence type="ECO:0000256" key="6">
    <source>
        <dbReference type="ARBA" id="ARBA00022777"/>
    </source>
</evidence>
<dbReference type="Pfam" id="PF00069">
    <property type="entry name" value="Pkinase"/>
    <property type="match status" value="1"/>
</dbReference>
<keyword evidence="3" id="KW-0723">Serine/threonine-protein kinase</keyword>
<keyword evidence="8" id="KW-0539">Nucleus</keyword>
<evidence type="ECO:0000256" key="5">
    <source>
        <dbReference type="ARBA" id="ARBA00022741"/>
    </source>
</evidence>
<evidence type="ECO:0000259" key="9">
    <source>
        <dbReference type="PROSITE" id="PS50011"/>
    </source>
</evidence>
<keyword evidence="5" id="KW-0547">Nucleotide-binding</keyword>
<protein>
    <recommendedName>
        <fullName evidence="9">Protein kinase domain-containing protein</fullName>
    </recommendedName>
</protein>
<dbReference type="Pfam" id="PF16135">
    <property type="entry name" value="TDBD"/>
    <property type="match status" value="1"/>
</dbReference>
<dbReference type="InterPro" id="IPR000719">
    <property type="entry name" value="Prot_kinase_dom"/>
</dbReference>
<accession>A0ABR2M4Y1</accession>
<keyword evidence="6" id="KW-0418">Kinase</keyword>
<comment type="subcellular location">
    <subcellularLocation>
        <location evidence="1">Nucleus</location>
    </subcellularLocation>
</comment>
<dbReference type="Gene3D" id="3.30.200.20">
    <property type="entry name" value="Phosphorylase Kinase, domain 1"/>
    <property type="match status" value="1"/>
</dbReference>
<keyword evidence="7" id="KW-0067">ATP-binding</keyword>
<comment type="similarity">
    <text evidence="2">Belongs to the protein kinase superfamily. CMGC Ser/Thr protein kinase family. GSK-3 subfamily.</text>
</comment>
<evidence type="ECO:0000313" key="10">
    <source>
        <dbReference type="EMBL" id="KAK8958684.1"/>
    </source>
</evidence>
<gene>
    <name evidence="10" type="ORF">KSP40_PGU018247</name>
</gene>
<dbReference type="InterPro" id="IPR011009">
    <property type="entry name" value="Kinase-like_dom_sf"/>
</dbReference>
<evidence type="ECO:0000256" key="3">
    <source>
        <dbReference type="ARBA" id="ARBA00022527"/>
    </source>
</evidence>
<dbReference type="PROSITE" id="PS50011">
    <property type="entry name" value="PROTEIN_KINASE_DOM"/>
    <property type="match status" value="1"/>
</dbReference>
<name>A0ABR2M4Y1_9ASPA</name>
<proteinExistence type="inferred from homology"/>
<evidence type="ECO:0000256" key="2">
    <source>
        <dbReference type="ARBA" id="ARBA00005527"/>
    </source>
</evidence>
<dbReference type="Proteomes" id="UP001412067">
    <property type="component" value="Unassembled WGS sequence"/>
</dbReference>
<dbReference type="PANTHER" id="PTHR24057:SF0">
    <property type="entry name" value="PROTEIN KINASE SHAGGY-RELATED"/>
    <property type="match status" value="1"/>
</dbReference>
<evidence type="ECO:0000256" key="4">
    <source>
        <dbReference type="ARBA" id="ARBA00022679"/>
    </source>
</evidence>
<keyword evidence="4" id="KW-0808">Transferase</keyword>
<dbReference type="SUPFAM" id="SSF56112">
    <property type="entry name" value="Protein kinase-like (PK-like)"/>
    <property type="match status" value="1"/>
</dbReference>
<evidence type="ECO:0000256" key="8">
    <source>
        <dbReference type="ARBA" id="ARBA00023242"/>
    </source>
</evidence>
<dbReference type="PANTHER" id="PTHR24057">
    <property type="entry name" value="GLYCOGEN SYNTHASE KINASE-3 ALPHA"/>
    <property type="match status" value="1"/>
</dbReference>
<organism evidence="10 11">
    <name type="scientific">Platanthera guangdongensis</name>
    <dbReference type="NCBI Taxonomy" id="2320717"/>
    <lineage>
        <taxon>Eukaryota</taxon>
        <taxon>Viridiplantae</taxon>
        <taxon>Streptophyta</taxon>
        <taxon>Embryophyta</taxon>
        <taxon>Tracheophyta</taxon>
        <taxon>Spermatophyta</taxon>
        <taxon>Magnoliopsida</taxon>
        <taxon>Liliopsida</taxon>
        <taxon>Asparagales</taxon>
        <taxon>Orchidaceae</taxon>
        <taxon>Orchidoideae</taxon>
        <taxon>Orchideae</taxon>
        <taxon>Orchidinae</taxon>
        <taxon>Platanthera</taxon>
    </lineage>
</organism>